<dbReference type="EMBL" id="JADYXP020000010">
    <property type="protein sequence ID" value="KAL0115880.1"/>
    <property type="molecule type" value="Genomic_DNA"/>
</dbReference>
<reference evidence="1 2" key="1">
    <citation type="submission" date="2023-03" db="EMBL/GenBank/DDBJ databases">
        <title>High recombination rates correlate with genetic variation in Cardiocondyla obscurior ants.</title>
        <authorList>
            <person name="Errbii M."/>
        </authorList>
    </citation>
    <scope>NUCLEOTIDE SEQUENCE [LARGE SCALE GENOMIC DNA]</scope>
    <source>
        <strain evidence="1">Alpha-2009</strain>
        <tissue evidence="1">Whole body</tissue>
    </source>
</reference>
<dbReference type="AlphaFoldDB" id="A0AAW2FKW0"/>
<keyword evidence="2" id="KW-1185">Reference proteome</keyword>
<name>A0AAW2FKW0_9HYME</name>
<evidence type="ECO:0008006" key="3">
    <source>
        <dbReference type="Google" id="ProtNLM"/>
    </source>
</evidence>
<proteinExistence type="predicted"/>
<organism evidence="1 2">
    <name type="scientific">Cardiocondyla obscurior</name>
    <dbReference type="NCBI Taxonomy" id="286306"/>
    <lineage>
        <taxon>Eukaryota</taxon>
        <taxon>Metazoa</taxon>
        <taxon>Ecdysozoa</taxon>
        <taxon>Arthropoda</taxon>
        <taxon>Hexapoda</taxon>
        <taxon>Insecta</taxon>
        <taxon>Pterygota</taxon>
        <taxon>Neoptera</taxon>
        <taxon>Endopterygota</taxon>
        <taxon>Hymenoptera</taxon>
        <taxon>Apocrita</taxon>
        <taxon>Aculeata</taxon>
        <taxon>Formicoidea</taxon>
        <taxon>Formicidae</taxon>
        <taxon>Myrmicinae</taxon>
        <taxon>Cardiocondyla</taxon>
    </lineage>
</organism>
<gene>
    <name evidence="1" type="ORF">PUN28_011038</name>
</gene>
<comment type="caution">
    <text evidence="1">The sequence shown here is derived from an EMBL/GenBank/DDBJ whole genome shotgun (WGS) entry which is preliminary data.</text>
</comment>
<evidence type="ECO:0000313" key="1">
    <source>
        <dbReference type="EMBL" id="KAL0115880.1"/>
    </source>
</evidence>
<evidence type="ECO:0000313" key="2">
    <source>
        <dbReference type="Proteomes" id="UP001430953"/>
    </source>
</evidence>
<protein>
    <recommendedName>
        <fullName evidence="3">Ribosomal protein L20</fullName>
    </recommendedName>
</protein>
<sequence length="94" mass="11120">MLTIYVRTQLKDILYEILFNSMQVNSKLSATNRLKKKMSAKRAQFALGGRIFKRILYIHIRTTNSIAMRNQSREFYKFYKTTITLTISDNHLVL</sequence>
<accession>A0AAW2FKW0</accession>
<dbReference type="Proteomes" id="UP001430953">
    <property type="component" value="Unassembled WGS sequence"/>
</dbReference>